<evidence type="ECO:0000256" key="13">
    <source>
        <dbReference type="RuleBase" id="RU000405"/>
    </source>
</evidence>
<keyword evidence="8" id="KW-0472">Membrane</keyword>
<reference evidence="19" key="1">
    <citation type="submission" date="2012-12" db="EMBL/GenBank/DDBJ databases">
        <authorList>
            <person name="Hellsten U."/>
            <person name="Grimwood J."/>
            <person name="Chapman J.A."/>
            <person name="Shapiro H."/>
            <person name="Aerts A."/>
            <person name="Otillar R.P."/>
            <person name="Terry A.Y."/>
            <person name="Boore J.L."/>
            <person name="Simakov O."/>
            <person name="Marletaz F."/>
            <person name="Cho S.-J."/>
            <person name="Edsinger-Gonzales E."/>
            <person name="Havlak P."/>
            <person name="Kuo D.-H."/>
            <person name="Larsson T."/>
            <person name="Lv J."/>
            <person name="Arendt D."/>
            <person name="Savage R."/>
            <person name="Osoegawa K."/>
            <person name="de Jong P."/>
            <person name="Lindberg D.R."/>
            <person name="Seaver E.C."/>
            <person name="Weisblat D.A."/>
            <person name="Putnam N.H."/>
            <person name="Grigoriev I.V."/>
            <person name="Rokhsar D.S."/>
        </authorList>
    </citation>
    <scope>NUCLEOTIDE SEQUENCE</scope>
    <source>
        <strain evidence="19">I ESC-2004</strain>
    </source>
</reference>
<protein>
    <recommendedName>
        <fullName evidence="2 14">Guanylate cyclase</fullName>
        <ecNumber evidence="2 14">4.6.1.2</ecNumber>
    </recommendedName>
</protein>
<dbReference type="Gene3D" id="6.10.250.780">
    <property type="match status" value="1"/>
</dbReference>
<dbReference type="PROSITE" id="PS00452">
    <property type="entry name" value="GUANYLATE_CYCLASE_1"/>
    <property type="match status" value="1"/>
</dbReference>
<gene>
    <name evidence="17" type="ORF">CAPTEDRAFT_138354</name>
</gene>
<dbReference type="GO" id="GO:0001653">
    <property type="term" value="F:peptide receptor activity"/>
    <property type="evidence" value="ECO:0007669"/>
    <property type="project" value="TreeGrafter"/>
</dbReference>
<comment type="catalytic activity">
    <reaction evidence="14">
        <text>GTP = 3',5'-cyclic GMP + diphosphate</text>
        <dbReference type="Rhea" id="RHEA:13665"/>
        <dbReference type="ChEBI" id="CHEBI:33019"/>
        <dbReference type="ChEBI" id="CHEBI:37565"/>
        <dbReference type="ChEBI" id="CHEBI:57746"/>
        <dbReference type="EC" id="4.6.1.2"/>
    </reaction>
</comment>
<dbReference type="HOGENOM" id="CLU_001072_11_2_1"/>
<evidence type="ECO:0000256" key="2">
    <source>
        <dbReference type="ARBA" id="ARBA00012202"/>
    </source>
</evidence>
<keyword evidence="11 13" id="KW-0456">Lyase</keyword>
<dbReference type="InterPro" id="IPR001245">
    <property type="entry name" value="Ser-Thr/Tyr_kinase_cat_dom"/>
</dbReference>
<dbReference type="EMBL" id="KB302014">
    <property type="protein sequence ID" value="ELU04866.1"/>
    <property type="molecule type" value="Genomic_DNA"/>
</dbReference>
<dbReference type="EMBL" id="AMQN01008037">
    <property type="status" value="NOT_ANNOTATED_CDS"/>
    <property type="molecule type" value="Genomic_DNA"/>
</dbReference>
<organism evidence="17">
    <name type="scientific">Capitella teleta</name>
    <name type="common">Polychaete worm</name>
    <dbReference type="NCBI Taxonomy" id="283909"/>
    <lineage>
        <taxon>Eukaryota</taxon>
        <taxon>Metazoa</taxon>
        <taxon>Spiralia</taxon>
        <taxon>Lophotrochozoa</taxon>
        <taxon>Annelida</taxon>
        <taxon>Polychaeta</taxon>
        <taxon>Sedentaria</taxon>
        <taxon>Scolecida</taxon>
        <taxon>Capitellidae</taxon>
        <taxon>Capitella</taxon>
    </lineage>
</organism>
<evidence type="ECO:0000256" key="12">
    <source>
        <dbReference type="ARBA" id="ARBA00023293"/>
    </source>
</evidence>
<dbReference type="GO" id="GO:0004016">
    <property type="term" value="F:adenylate cyclase activity"/>
    <property type="evidence" value="ECO:0007669"/>
    <property type="project" value="TreeGrafter"/>
</dbReference>
<evidence type="ECO:0000313" key="17">
    <source>
        <dbReference type="EMBL" id="ELU04866.1"/>
    </source>
</evidence>
<dbReference type="SMART" id="SM00044">
    <property type="entry name" value="CYCc"/>
    <property type="match status" value="1"/>
</dbReference>
<dbReference type="Proteomes" id="UP000014760">
    <property type="component" value="Unassembled WGS sequence"/>
</dbReference>
<dbReference type="GO" id="GO:0005524">
    <property type="term" value="F:ATP binding"/>
    <property type="evidence" value="ECO:0007669"/>
    <property type="project" value="InterPro"/>
</dbReference>
<name>R7UN97_CAPTE</name>
<dbReference type="CDD" id="cd07302">
    <property type="entry name" value="CHD"/>
    <property type="match status" value="1"/>
</dbReference>
<dbReference type="Pfam" id="PF07701">
    <property type="entry name" value="HNOBA"/>
    <property type="match status" value="1"/>
</dbReference>
<evidence type="ECO:0000259" key="16">
    <source>
        <dbReference type="PROSITE" id="PS50125"/>
    </source>
</evidence>
<keyword evidence="5" id="KW-0547">Nucleotide-binding</keyword>
<evidence type="ECO:0000256" key="6">
    <source>
        <dbReference type="ARBA" id="ARBA00022989"/>
    </source>
</evidence>
<dbReference type="Gene3D" id="1.10.510.10">
    <property type="entry name" value="Transferase(Phosphotransferase) domain 1"/>
    <property type="match status" value="1"/>
</dbReference>
<dbReference type="GO" id="GO:0035556">
    <property type="term" value="P:intracellular signal transduction"/>
    <property type="evidence" value="ECO:0007669"/>
    <property type="project" value="InterPro"/>
</dbReference>
<accession>R7UN97</accession>
<keyword evidence="12 14" id="KW-0141">cGMP biosynthesis</keyword>
<reference evidence="18" key="3">
    <citation type="submission" date="2015-06" db="UniProtKB">
        <authorList>
            <consortium name="EnsemblMetazoa"/>
        </authorList>
    </citation>
    <scope>IDENTIFICATION</scope>
</reference>
<keyword evidence="19" id="KW-1185">Reference proteome</keyword>
<evidence type="ECO:0000256" key="3">
    <source>
        <dbReference type="ARBA" id="ARBA00022692"/>
    </source>
</evidence>
<dbReference type="SUPFAM" id="SSF56112">
    <property type="entry name" value="Protein kinase-like (PK-like)"/>
    <property type="match status" value="1"/>
</dbReference>
<dbReference type="PROSITE" id="PS50125">
    <property type="entry name" value="GUANYLATE_CYCLASE_2"/>
    <property type="match status" value="1"/>
</dbReference>
<keyword evidence="6" id="KW-1133">Transmembrane helix</keyword>
<dbReference type="FunFam" id="3.30.70.1230:FF:000004">
    <property type="entry name" value="Guanylate cyclase"/>
    <property type="match status" value="1"/>
</dbReference>
<dbReference type="GO" id="GO:0005525">
    <property type="term" value="F:GTP binding"/>
    <property type="evidence" value="ECO:0007669"/>
    <property type="project" value="UniProtKB-KW"/>
</dbReference>
<keyword evidence="3" id="KW-0812">Transmembrane</keyword>
<dbReference type="PROSITE" id="PS50011">
    <property type="entry name" value="PROTEIN_KINASE_DOM"/>
    <property type="match status" value="1"/>
</dbReference>
<evidence type="ECO:0000256" key="1">
    <source>
        <dbReference type="ARBA" id="ARBA00004479"/>
    </source>
</evidence>
<comment type="similarity">
    <text evidence="13">Belongs to the adenylyl cyclase class-4/guanylyl cyclase family.</text>
</comment>
<evidence type="ECO:0000256" key="10">
    <source>
        <dbReference type="ARBA" id="ARBA00023180"/>
    </source>
</evidence>
<evidence type="ECO:0000256" key="11">
    <source>
        <dbReference type="ARBA" id="ARBA00023239"/>
    </source>
</evidence>
<evidence type="ECO:0000259" key="15">
    <source>
        <dbReference type="PROSITE" id="PS50011"/>
    </source>
</evidence>
<dbReference type="InterPro" id="IPR050401">
    <property type="entry name" value="Cyclic_nucleotide_synthase"/>
</dbReference>
<dbReference type="EC" id="4.6.1.2" evidence="2 14"/>
<evidence type="ECO:0000256" key="7">
    <source>
        <dbReference type="ARBA" id="ARBA00023134"/>
    </source>
</evidence>
<evidence type="ECO:0000256" key="5">
    <source>
        <dbReference type="ARBA" id="ARBA00022741"/>
    </source>
</evidence>
<dbReference type="SUPFAM" id="SSF55073">
    <property type="entry name" value="Nucleotide cyclase"/>
    <property type="match status" value="1"/>
</dbReference>
<dbReference type="STRING" id="283909.R7UN97"/>
<dbReference type="PANTHER" id="PTHR11920">
    <property type="entry name" value="GUANYLYL CYCLASE"/>
    <property type="match status" value="1"/>
</dbReference>
<dbReference type="GO" id="GO:0005886">
    <property type="term" value="C:plasma membrane"/>
    <property type="evidence" value="ECO:0007669"/>
    <property type="project" value="TreeGrafter"/>
</dbReference>
<dbReference type="InterPro" id="IPR001054">
    <property type="entry name" value="A/G_cyclase"/>
</dbReference>
<dbReference type="GO" id="GO:0004383">
    <property type="term" value="F:guanylate cyclase activity"/>
    <property type="evidence" value="ECO:0007669"/>
    <property type="project" value="UniProtKB-EC"/>
</dbReference>
<dbReference type="GO" id="GO:0004672">
    <property type="term" value="F:protein kinase activity"/>
    <property type="evidence" value="ECO:0007669"/>
    <property type="project" value="InterPro"/>
</dbReference>
<dbReference type="GO" id="GO:0007168">
    <property type="term" value="P:receptor guanylyl cyclase signaling pathway"/>
    <property type="evidence" value="ECO:0007669"/>
    <property type="project" value="TreeGrafter"/>
</dbReference>
<proteinExistence type="inferred from homology"/>
<dbReference type="PANTHER" id="PTHR11920:SF335">
    <property type="entry name" value="GUANYLATE CYCLASE"/>
    <property type="match status" value="1"/>
</dbReference>
<evidence type="ECO:0000313" key="19">
    <source>
        <dbReference type="Proteomes" id="UP000014760"/>
    </source>
</evidence>
<keyword evidence="7" id="KW-0342">GTP-binding</keyword>
<dbReference type="OMA" id="MQHENIN"/>
<dbReference type="EnsemblMetazoa" id="CapteT138354">
    <property type="protein sequence ID" value="CapteP138354"/>
    <property type="gene ID" value="CapteG138354"/>
</dbReference>
<evidence type="ECO:0000313" key="18">
    <source>
        <dbReference type="EnsemblMetazoa" id="CapteP138354"/>
    </source>
</evidence>
<evidence type="ECO:0000256" key="4">
    <source>
        <dbReference type="ARBA" id="ARBA00022729"/>
    </source>
</evidence>
<dbReference type="InterPro" id="IPR018297">
    <property type="entry name" value="A/G_cyclase_CS"/>
</dbReference>
<keyword evidence="4" id="KW-0732">Signal</keyword>
<feature type="domain" description="Protein kinase" evidence="15">
    <location>
        <begin position="73"/>
        <end position="371"/>
    </location>
</feature>
<dbReference type="InterPro" id="IPR011645">
    <property type="entry name" value="HNOB_dom_associated"/>
</dbReference>
<dbReference type="Pfam" id="PF00211">
    <property type="entry name" value="Guanylate_cyc"/>
    <property type="match status" value="1"/>
</dbReference>
<keyword evidence="9" id="KW-0675">Receptor</keyword>
<dbReference type="InterPro" id="IPR000719">
    <property type="entry name" value="Prot_kinase_dom"/>
</dbReference>
<evidence type="ECO:0000256" key="9">
    <source>
        <dbReference type="ARBA" id="ARBA00023170"/>
    </source>
</evidence>
<dbReference type="Pfam" id="PF07714">
    <property type="entry name" value="PK_Tyr_Ser-Thr"/>
    <property type="match status" value="1"/>
</dbReference>
<comment type="subcellular location">
    <subcellularLocation>
        <location evidence="1">Membrane</location>
        <topology evidence="1">Single-pass type I membrane protein</topology>
    </subcellularLocation>
</comment>
<dbReference type="OrthoDB" id="1890790at2759"/>
<evidence type="ECO:0000256" key="8">
    <source>
        <dbReference type="ARBA" id="ARBA00023136"/>
    </source>
</evidence>
<evidence type="ECO:0000256" key="14">
    <source>
        <dbReference type="RuleBase" id="RU003431"/>
    </source>
</evidence>
<dbReference type="Gene3D" id="3.30.70.1230">
    <property type="entry name" value="Nucleotide cyclase"/>
    <property type="match status" value="1"/>
</dbReference>
<feature type="domain" description="Guanylate cyclase" evidence="16">
    <location>
        <begin position="442"/>
        <end position="572"/>
    </location>
</feature>
<dbReference type="InterPro" id="IPR029787">
    <property type="entry name" value="Nucleotide_cyclase"/>
</dbReference>
<keyword evidence="10" id="KW-0325">Glycoprotein</keyword>
<dbReference type="InterPro" id="IPR011009">
    <property type="entry name" value="Kinase-like_dom_sf"/>
</dbReference>
<dbReference type="AlphaFoldDB" id="R7UN97"/>
<sequence length="636" mass="71923">GLPPKDVPACGFSNELCPEDTSSEHLVVGVVGLCVIIFASVVASALRKRRVERELNMMLWRVNYSEIEFSKITRSIAQNGSMVFGSTRGYASSIHSLSQAMSRMEDQVFIKVGIYKGKSVAVKVVSKEGGVVLSREDLVELKKLRDMSHDNINPFIGACIDQPNMCVLTAYCHKGCLQDILENDDIKLDMMFKNSFMNDIVEGMVYLHHSFLKSHGNLKSNNCLVDSRWMIKITGHGMKNFQSDPQKETPEYEIYRDKLWTAPELLRLGSAKPLYGTPKGDVYSFGIILQEILHRTLPFFIGISPMTPKEVIERVMKPPQEGPFRPEIPTSFDDDAKMNEEVHRLASQCWAEQPDDRMSFADIKRQLRKFNRGRQLNIVDTMISKLEKYASNLEEIVNQRTSELIEEKKKTDTLLYRMLPQTVAEKLKSGKSLEAELYENVTIYFSDIVGFTALSSESSPMEVVQLLNDLYTMFDSIIAKYDVYKVETIGDAYMVTSGLPVRNGERHAKEVACMALDLLRAISEFKVRNRPEYRMKLRIGLHTGPCAAGVVGQTMPRYCLFGDTVNTASRMETTGEALKIHMSQQAKEALAIFPEFIMVCRGEIWVKGKGDITTYWLLGNSKLHHFNKPTDGEMSA</sequence>
<feature type="non-terminal residue" evidence="17">
    <location>
        <position position="1"/>
    </location>
</feature>
<reference evidence="17 19" key="2">
    <citation type="journal article" date="2013" name="Nature">
        <title>Insights into bilaterian evolution from three spiralian genomes.</title>
        <authorList>
            <person name="Simakov O."/>
            <person name="Marletaz F."/>
            <person name="Cho S.J."/>
            <person name="Edsinger-Gonzales E."/>
            <person name="Havlak P."/>
            <person name="Hellsten U."/>
            <person name="Kuo D.H."/>
            <person name="Larsson T."/>
            <person name="Lv J."/>
            <person name="Arendt D."/>
            <person name="Savage R."/>
            <person name="Osoegawa K."/>
            <person name="de Jong P."/>
            <person name="Grimwood J."/>
            <person name="Chapman J.A."/>
            <person name="Shapiro H."/>
            <person name="Aerts A."/>
            <person name="Otillar R.P."/>
            <person name="Terry A.Y."/>
            <person name="Boore J.L."/>
            <person name="Grigoriev I.V."/>
            <person name="Lindberg D.R."/>
            <person name="Seaver E.C."/>
            <person name="Weisblat D.A."/>
            <person name="Putnam N.H."/>
            <person name="Rokhsar D.S."/>
        </authorList>
    </citation>
    <scope>NUCLEOTIDE SEQUENCE</scope>
    <source>
        <strain evidence="17 19">I ESC-2004</strain>
    </source>
</reference>